<dbReference type="PANTHER" id="PTHR43081">
    <property type="entry name" value="ADENYLATE CYCLASE, TERMINAL-DIFFERENTIATION SPECIFIC-RELATED"/>
    <property type="match status" value="1"/>
</dbReference>
<evidence type="ECO:0000259" key="1">
    <source>
        <dbReference type="PROSITE" id="PS50125"/>
    </source>
</evidence>
<dbReference type="Gene3D" id="1.25.40.10">
    <property type="entry name" value="Tetratricopeptide repeat domain"/>
    <property type="match status" value="1"/>
</dbReference>
<dbReference type="SMART" id="SM00028">
    <property type="entry name" value="TPR"/>
    <property type="match status" value="4"/>
</dbReference>
<dbReference type="EMBL" id="LODU01000014">
    <property type="protein sequence ID" value="POH33811.1"/>
    <property type="molecule type" value="Genomic_DNA"/>
</dbReference>
<organism evidence="2 3">
    <name type="scientific">Sinorhizobium americanum</name>
    <dbReference type="NCBI Taxonomy" id="194963"/>
    <lineage>
        <taxon>Bacteria</taxon>
        <taxon>Pseudomonadati</taxon>
        <taxon>Pseudomonadota</taxon>
        <taxon>Alphaproteobacteria</taxon>
        <taxon>Hyphomicrobiales</taxon>
        <taxon>Rhizobiaceae</taxon>
        <taxon>Sinorhizobium/Ensifer group</taxon>
        <taxon>Sinorhizobium</taxon>
    </lineage>
</organism>
<name>A0A2S3YQW4_9HYPH</name>
<dbReference type="AlphaFoldDB" id="A0A2S3YQW4"/>
<dbReference type="RefSeq" id="WP_097527711.1">
    <property type="nucleotide sequence ID" value="NZ_LODU01000014.1"/>
</dbReference>
<comment type="caution">
    <text evidence="2">The sequence shown here is derived from an EMBL/GenBank/DDBJ whole genome shotgun (WGS) entry which is preliminary data.</text>
</comment>
<dbReference type="GO" id="GO:0035556">
    <property type="term" value="P:intracellular signal transduction"/>
    <property type="evidence" value="ECO:0007669"/>
    <property type="project" value="InterPro"/>
</dbReference>
<dbReference type="Pfam" id="PF00211">
    <property type="entry name" value="Guanylate_cyc"/>
    <property type="match status" value="1"/>
</dbReference>
<evidence type="ECO:0000313" key="2">
    <source>
        <dbReference type="EMBL" id="POH33811.1"/>
    </source>
</evidence>
<reference evidence="2 3" key="1">
    <citation type="journal article" date="2014" name="Syst. Appl. Microbiol.">
        <title>Microsymbionts of Phaseolus vulgaris in acid and alkaline soils of Mexico.</title>
        <authorList>
            <person name="Verastegui-Valdes M.M."/>
            <person name="Zhang Y.J."/>
            <person name="Rivera-Orduna F.N."/>
            <person name="Cheng H.P."/>
            <person name="Sui X.H."/>
            <person name="Wang E.T."/>
        </authorList>
    </citation>
    <scope>NUCLEOTIDE SEQUENCE [LARGE SCALE GENOMIC DNA]</scope>
    <source>
        <strain evidence="2 3">FG01</strain>
    </source>
</reference>
<proteinExistence type="predicted"/>
<dbReference type="InterPro" id="IPR050697">
    <property type="entry name" value="Adenylyl/Guanylyl_Cyclase_3/4"/>
</dbReference>
<sequence length="581" mass="64810">MERRLATILAADVAGYSRLMELDEERTYGAFRACRSAIAKVIEKRGGRIFGGAGDSLVAEFASPLEAVRSGIEIQDAIDKIPLDLPEGHKMQFRIGINLGDVMVDCDDLFGDGVNIAARLEALADPGGVCISGNVHEHIVDKLRLRFDDLGFHELRNIAKPIQVFRARFAGTTAAMSKNSRLLPAKPSIAVLPFDNMGRDPEQAYFSDGVTEDIITELARFQQLYVIARHSSFQYRDKAADILRVGRELNAQYIVEGSVRRNDDQIRISAQLIDATTGIHVWADRYDSRLADLFSVQDEITRRIVGALAVRVEDEDWAKAGRKPPGSMRAYDYWLHGKHSLDLYTREANSEARRLFESALALDPNYARAHAGLALTYDRGAFYSAWGTDPMGSLEKAEDHAKKAVALDDTDPLPHVILGWVHLGRREFNRAKEQLELAMAINPNDADTLAKSALILAWSGEGTASIELAQTAIRLNPHYPAWYQCFLAGCYLCAGKYPEAVAIWERVPDATPETRAFLAAGCVFVGELEDARRHMAQFMREYPQHFAGEPNARHVRRLFEFRHRADIDRLIDAMCVAGLPK</sequence>
<dbReference type="InterPro" id="IPR019734">
    <property type="entry name" value="TPR_rpt"/>
</dbReference>
<dbReference type="InterPro" id="IPR029787">
    <property type="entry name" value="Nucleotide_cyclase"/>
</dbReference>
<dbReference type="GO" id="GO:0006171">
    <property type="term" value="P:cAMP biosynthetic process"/>
    <property type="evidence" value="ECO:0007669"/>
    <property type="project" value="TreeGrafter"/>
</dbReference>
<dbReference type="PANTHER" id="PTHR43081:SF19">
    <property type="entry name" value="PH-SENSITIVE ADENYLATE CYCLASE RV1264"/>
    <property type="match status" value="1"/>
</dbReference>
<feature type="domain" description="Guanylate cyclase" evidence="1">
    <location>
        <begin position="7"/>
        <end position="121"/>
    </location>
</feature>
<dbReference type="InterPro" id="IPR001054">
    <property type="entry name" value="A/G_cyclase"/>
</dbReference>
<evidence type="ECO:0000313" key="3">
    <source>
        <dbReference type="Proteomes" id="UP000237511"/>
    </source>
</evidence>
<protein>
    <recommendedName>
        <fullName evidence="1">Guanylate cyclase domain-containing protein</fullName>
    </recommendedName>
</protein>
<gene>
    <name evidence="2" type="ORF">ATY31_09595</name>
</gene>
<dbReference type="CDD" id="cd07302">
    <property type="entry name" value="CHD"/>
    <property type="match status" value="1"/>
</dbReference>
<accession>A0A2S3YQW4</accession>
<dbReference type="GO" id="GO:0004016">
    <property type="term" value="F:adenylate cyclase activity"/>
    <property type="evidence" value="ECO:0007669"/>
    <property type="project" value="UniProtKB-ARBA"/>
</dbReference>
<dbReference type="SUPFAM" id="SSF48452">
    <property type="entry name" value="TPR-like"/>
    <property type="match status" value="1"/>
</dbReference>
<dbReference type="SUPFAM" id="SSF55073">
    <property type="entry name" value="Nucleotide cyclase"/>
    <property type="match status" value="1"/>
</dbReference>
<dbReference type="InterPro" id="IPR011990">
    <property type="entry name" value="TPR-like_helical_dom_sf"/>
</dbReference>
<dbReference type="Gene3D" id="3.30.70.1230">
    <property type="entry name" value="Nucleotide cyclase"/>
    <property type="match status" value="1"/>
</dbReference>
<dbReference type="Gene3D" id="3.40.50.10070">
    <property type="entry name" value="TolB, N-terminal domain"/>
    <property type="match status" value="1"/>
</dbReference>
<dbReference type="PROSITE" id="PS50125">
    <property type="entry name" value="GUANYLATE_CYCLASE_2"/>
    <property type="match status" value="1"/>
</dbReference>
<dbReference type="Proteomes" id="UP000237511">
    <property type="component" value="Unassembled WGS sequence"/>
</dbReference>